<feature type="region of interest" description="Disordered" evidence="1">
    <location>
        <begin position="267"/>
        <end position="369"/>
    </location>
</feature>
<evidence type="ECO:0000256" key="1">
    <source>
        <dbReference type="SAM" id="MobiDB-lite"/>
    </source>
</evidence>
<gene>
    <name evidence="3" type="ORF">C7M84_007723</name>
</gene>
<reference evidence="3 4" key="1">
    <citation type="submission" date="2018-04" db="EMBL/GenBank/DDBJ databases">
        <authorList>
            <person name="Zhang X."/>
            <person name="Yuan J."/>
            <person name="Li F."/>
            <person name="Xiang J."/>
        </authorList>
    </citation>
    <scope>NUCLEOTIDE SEQUENCE [LARGE SCALE GENOMIC DNA]</scope>
    <source>
        <tissue evidence="3">Muscle</tissue>
    </source>
</reference>
<dbReference type="AlphaFoldDB" id="A0A3R7PQC9"/>
<keyword evidence="2" id="KW-0732">Signal</keyword>
<evidence type="ECO:0000256" key="2">
    <source>
        <dbReference type="SAM" id="SignalP"/>
    </source>
</evidence>
<reference evidence="3 4" key="2">
    <citation type="submission" date="2019-01" db="EMBL/GenBank/DDBJ databases">
        <title>The decoding of complex shrimp genome reveals the adaptation for benthos swimmer, frequently molting mechanism and breeding impact on genome.</title>
        <authorList>
            <person name="Sun Y."/>
            <person name="Gao Y."/>
            <person name="Yu Y."/>
        </authorList>
    </citation>
    <scope>NUCLEOTIDE SEQUENCE [LARGE SCALE GENOMIC DNA]</scope>
    <source>
        <tissue evidence="3">Muscle</tissue>
    </source>
</reference>
<comment type="caution">
    <text evidence="3">The sequence shown here is derived from an EMBL/GenBank/DDBJ whole genome shotgun (WGS) entry which is preliminary data.</text>
</comment>
<sequence length="389" mass="41975">MALPAIHRLLISLLIQSSIAIAISEDAAEDHAHARAEREAEIQTGSQIVQTSYGDVVNGPPSATPNKIKIKPSRWRFLDLLPIVGSFPHSYEEALSQQETWHSLASILIHHTFIADKIVQYQLSRLLGTGGTATYFPYYINHKGQLVAALNGSIPEDIFQSVGFMIVGSPCLTGSHRGHVPALLMTIPDMGAPILQVNQETVKLDYVGELIAGEDSAVHENRTDYSYMDLLLGSNIDKRSIQVQIEQDMVVEENCTSNCPITTTELTTSTTEMPTTTEDTTTTEISSSTFESSTVSETTSEITTTPFTTDTTTTTFTSNDTVTTTEQTTTTEVSTTGEETTTTETTTLSNTPESSDVTTLSPSVTDASTTSTVTSDVSIFVVDLGSVVV</sequence>
<feature type="compositionally biased region" description="Low complexity" evidence="1">
    <location>
        <begin position="267"/>
        <end position="355"/>
    </location>
</feature>
<accession>A0A3R7PQC9</accession>
<feature type="chain" id="PRO_5018743898" evidence="2">
    <location>
        <begin position="21"/>
        <end position="389"/>
    </location>
</feature>
<organism evidence="3 4">
    <name type="scientific">Penaeus vannamei</name>
    <name type="common">Whiteleg shrimp</name>
    <name type="synonym">Litopenaeus vannamei</name>
    <dbReference type="NCBI Taxonomy" id="6689"/>
    <lineage>
        <taxon>Eukaryota</taxon>
        <taxon>Metazoa</taxon>
        <taxon>Ecdysozoa</taxon>
        <taxon>Arthropoda</taxon>
        <taxon>Crustacea</taxon>
        <taxon>Multicrustacea</taxon>
        <taxon>Malacostraca</taxon>
        <taxon>Eumalacostraca</taxon>
        <taxon>Eucarida</taxon>
        <taxon>Decapoda</taxon>
        <taxon>Dendrobranchiata</taxon>
        <taxon>Penaeoidea</taxon>
        <taxon>Penaeidae</taxon>
        <taxon>Penaeus</taxon>
    </lineage>
</organism>
<protein>
    <submittedName>
        <fullName evidence="3">Uncharacterized protein</fullName>
    </submittedName>
</protein>
<name>A0A3R7PQC9_PENVA</name>
<evidence type="ECO:0000313" key="4">
    <source>
        <dbReference type="Proteomes" id="UP000283509"/>
    </source>
</evidence>
<feature type="signal peptide" evidence="2">
    <location>
        <begin position="1"/>
        <end position="20"/>
    </location>
</feature>
<dbReference type="EMBL" id="QCYY01001986">
    <property type="protein sequence ID" value="ROT73813.1"/>
    <property type="molecule type" value="Genomic_DNA"/>
</dbReference>
<evidence type="ECO:0000313" key="3">
    <source>
        <dbReference type="EMBL" id="ROT73813.1"/>
    </source>
</evidence>
<keyword evidence="4" id="KW-1185">Reference proteome</keyword>
<proteinExistence type="predicted"/>
<dbReference type="Proteomes" id="UP000283509">
    <property type="component" value="Unassembled WGS sequence"/>
</dbReference>